<dbReference type="Proteomes" id="UP000545490">
    <property type="component" value="Unassembled WGS sequence"/>
</dbReference>
<evidence type="ECO:0000259" key="3">
    <source>
        <dbReference type="PROSITE" id="PS50125"/>
    </source>
</evidence>
<feature type="transmembrane region" description="Helical" evidence="2">
    <location>
        <begin position="284"/>
        <end position="301"/>
    </location>
</feature>
<protein>
    <submittedName>
        <fullName evidence="4">Class 3 adenylate cyclase</fullName>
    </submittedName>
</protein>
<evidence type="ECO:0000256" key="1">
    <source>
        <dbReference type="SAM" id="MobiDB-lite"/>
    </source>
</evidence>
<feature type="transmembrane region" description="Helical" evidence="2">
    <location>
        <begin position="255"/>
        <end position="272"/>
    </location>
</feature>
<sequence length="326" mass="35368">MISIQAGSAFAVIFPERMARGRKTMDETRRKLTTIFCADVQDYTRLMGADEEGTLASLKRCREAMGRLIESHGGRVINTWGDGLIADFPSVVEAVRAAVDTQNELAGFNASRPSDGRMLFRIGINLGDVIVEGDDIYGDGVNIAARLQASATAGGIVISSTVYDQVRNKVAVGFEFLGPLAVKNVDEGVPSYAVRIGDASNDVQPAERSAARPPRPAAVMTEPQPVPQRRRSFAVLGVVSAALIGINLLTWDGVFWAHFPVLAFAVIAALAWNRSQTRFDRRLAALTILALGFICINLFTWSGTFWAVWPILGVAAVSGLRWSMRR</sequence>
<gene>
    <name evidence="4" type="ORF">GGQ65_001527</name>
</gene>
<feature type="transmembrane region" description="Helical" evidence="2">
    <location>
        <begin position="307"/>
        <end position="324"/>
    </location>
</feature>
<dbReference type="InterPro" id="IPR001054">
    <property type="entry name" value="A/G_cyclase"/>
</dbReference>
<reference evidence="4 5" key="1">
    <citation type="submission" date="2020-08" db="EMBL/GenBank/DDBJ databases">
        <title>Genomic Encyclopedia of Type Strains, Phase IV (KMG-IV): sequencing the most valuable type-strain genomes for metagenomic binning, comparative biology and taxonomic classification.</title>
        <authorList>
            <person name="Goeker M."/>
        </authorList>
    </citation>
    <scope>NUCLEOTIDE SEQUENCE [LARGE SCALE GENOMIC DNA]</scope>
    <source>
        <strain evidence="4 5">DSM 19331</strain>
    </source>
</reference>
<dbReference type="SMART" id="SM00044">
    <property type="entry name" value="CYCc"/>
    <property type="match status" value="1"/>
</dbReference>
<keyword evidence="2" id="KW-1133">Transmembrane helix</keyword>
<evidence type="ECO:0000256" key="2">
    <source>
        <dbReference type="SAM" id="Phobius"/>
    </source>
</evidence>
<dbReference type="GO" id="GO:0035556">
    <property type="term" value="P:intracellular signal transduction"/>
    <property type="evidence" value="ECO:0007669"/>
    <property type="project" value="InterPro"/>
</dbReference>
<dbReference type="SUPFAM" id="SSF55073">
    <property type="entry name" value="Nucleotide cyclase"/>
    <property type="match status" value="1"/>
</dbReference>
<dbReference type="Gene3D" id="3.30.70.1230">
    <property type="entry name" value="Nucleotide cyclase"/>
    <property type="match status" value="1"/>
</dbReference>
<accession>A0A7W6FHR1</accession>
<dbReference type="Pfam" id="PF00211">
    <property type="entry name" value="Guanylate_cyc"/>
    <property type="match status" value="1"/>
</dbReference>
<dbReference type="GO" id="GO:0006171">
    <property type="term" value="P:cAMP biosynthetic process"/>
    <property type="evidence" value="ECO:0007669"/>
    <property type="project" value="TreeGrafter"/>
</dbReference>
<dbReference type="CDD" id="cd07302">
    <property type="entry name" value="CHD"/>
    <property type="match status" value="1"/>
</dbReference>
<dbReference type="InterPro" id="IPR050697">
    <property type="entry name" value="Adenylyl/Guanylyl_Cyclase_3/4"/>
</dbReference>
<feature type="domain" description="Guanylate cyclase" evidence="3">
    <location>
        <begin position="34"/>
        <end position="148"/>
    </location>
</feature>
<dbReference type="AlphaFoldDB" id="A0A7W6FHR1"/>
<name>A0A7W6FHR1_9HYPH</name>
<keyword evidence="2" id="KW-0812">Transmembrane</keyword>
<evidence type="ECO:0000313" key="5">
    <source>
        <dbReference type="Proteomes" id="UP000545490"/>
    </source>
</evidence>
<dbReference type="GO" id="GO:0004016">
    <property type="term" value="F:adenylate cyclase activity"/>
    <property type="evidence" value="ECO:0007669"/>
    <property type="project" value="UniProtKB-ARBA"/>
</dbReference>
<dbReference type="PANTHER" id="PTHR43081:SF19">
    <property type="entry name" value="PH-SENSITIVE ADENYLATE CYCLASE RV1264"/>
    <property type="match status" value="1"/>
</dbReference>
<feature type="transmembrane region" description="Helical" evidence="2">
    <location>
        <begin position="233"/>
        <end position="249"/>
    </location>
</feature>
<dbReference type="PROSITE" id="PS50125">
    <property type="entry name" value="GUANYLATE_CYCLASE_2"/>
    <property type="match status" value="1"/>
</dbReference>
<dbReference type="PANTHER" id="PTHR43081">
    <property type="entry name" value="ADENYLATE CYCLASE, TERMINAL-DIFFERENTIATION SPECIFIC-RELATED"/>
    <property type="match status" value="1"/>
</dbReference>
<comment type="caution">
    <text evidence="4">The sequence shown here is derived from an EMBL/GenBank/DDBJ whole genome shotgun (WGS) entry which is preliminary data.</text>
</comment>
<feature type="region of interest" description="Disordered" evidence="1">
    <location>
        <begin position="203"/>
        <end position="223"/>
    </location>
</feature>
<organism evidence="4 5">
    <name type="scientific">Rhizobium fabae</name>
    <dbReference type="NCBI Taxonomy" id="573179"/>
    <lineage>
        <taxon>Bacteria</taxon>
        <taxon>Pseudomonadati</taxon>
        <taxon>Pseudomonadota</taxon>
        <taxon>Alphaproteobacteria</taxon>
        <taxon>Hyphomicrobiales</taxon>
        <taxon>Rhizobiaceae</taxon>
        <taxon>Rhizobium/Agrobacterium group</taxon>
        <taxon>Rhizobium</taxon>
    </lineage>
</organism>
<evidence type="ECO:0000313" key="4">
    <source>
        <dbReference type="EMBL" id="MBB3914257.1"/>
    </source>
</evidence>
<proteinExistence type="predicted"/>
<dbReference type="InterPro" id="IPR029787">
    <property type="entry name" value="Nucleotide_cyclase"/>
</dbReference>
<dbReference type="EMBL" id="JACIDG010000003">
    <property type="protein sequence ID" value="MBB3914257.1"/>
    <property type="molecule type" value="Genomic_DNA"/>
</dbReference>
<keyword evidence="2" id="KW-0472">Membrane</keyword>